<reference evidence="1 2" key="1">
    <citation type="submission" date="2023-10" db="EMBL/GenBank/DDBJ databases">
        <title>Development of a sustainable strategy for remediation of hydrocarbon-contaminated territories based on the waste exchange concept.</title>
        <authorList>
            <person name="Krivoruchko A."/>
        </authorList>
    </citation>
    <scope>NUCLEOTIDE SEQUENCE [LARGE SCALE GENOMIC DNA]</scope>
    <source>
        <strain evidence="1 2">IEGM 1203</strain>
    </source>
</reference>
<accession>A0ABU4BS88</accession>
<organism evidence="1 2">
    <name type="scientific">Rhodococcus globerulus</name>
    <dbReference type="NCBI Taxonomy" id="33008"/>
    <lineage>
        <taxon>Bacteria</taxon>
        <taxon>Bacillati</taxon>
        <taxon>Actinomycetota</taxon>
        <taxon>Actinomycetes</taxon>
        <taxon>Mycobacteriales</taxon>
        <taxon>Nocardiaceae</taxon>
        <taxon>Rhodococcus</taxon>
    </lineage>
</organism>
<gene>
    <name evidence="1" type="ORF">R3Q16_10580</name>
</gene>
<sequence>MSINLIQVPVMITRGDTDNEFITITGETTSSPHFAITPAIRRDQRGTYLGWGTSVTHIPTGLTLPTGGADKRKTVEAIKDLIDWSSQTPLADPADKKLITGAVRALVKAEDDPWPEWAGDETTPALSLLAGQLEDATGNYDKRRDARTEIVTAVAELDEDLAKKVRAALDATIIGFQVQTYGLTWLLAVLMQLDPTIADQAARGLVTAWEDGALDEHIYEWRDDIACDRQPTLRGITFPTPSLNLDAVRPGSEPA</sequence>
<evidence type="ECO:0000313" key="1">
    <source>
        <dbReference type="EMBL" id="MDV6267048.1"/>
    </source>
</evidence>
<protein>
    <submittedName>
        <fullName evidence="1">Uncharacterized protein</fullName>
    </submittedName>
</protein>
<dbReference type="Proteomes" id="UP001185927">
    <property type="component" value="Unassembled WGS sequence"/>
</dbReference>
<dbReference type="EMBL" id="JAWLKB010000004">
    <property type="protein sequence ID" value="MDV6267048.1"/>
    <property type="molecule type" value="Genomic_DNA"/>
</dbReference>
<dbReference type="RefSeq" id="WP_317541259.1">
    <property type="nucleotide sequence ID" value="NZ_JAWLKB010000004.1"/>
</dbReference>
<name>A0ABU4BS88_RHOGO</name>
<evidence type="ECO:0000313" key="2">
    <source>
        <dbReference type="Proteomes" id="UP001185927"/>
    </source>
</evidence>
<proteinExistence type="predicted"/>
<comment type="caution">
    <text evidence="1">The sequence shown here is derived from an EMBL/GenBank/DDBJ whole genome shotgun (WGS) entry which is preliminary data.</text>
</comment>
<keyword evidence="2" id="KW-1185">Reference proteome</keyword>